<dbReference type="STRING" id="181874.A0A409YM92"/>
<dbReference type="PANTHER" id="PTHR34315:SF4">
    <property type="entry name" value="INTRADIOL RING-CLEAVAGE DIOXYGENASES DOMAIN-CONTAINING PROTEIN"/>
    <property type="match status" value="1"/>
</dbReference>
<name>A0A409YM92_9AGAR</name>
<dbReference type="EMBL" id="NHTK01000981">
    <property type="protein sequence ID" value="PPR04197.1"/>
    <property type="molecule type" value="Genomic_DNA"/>
</dbReference>
<organism evidence="2 3">
    <name type="scientific">Panaeolus cyanescens</name>
    <dbReference type="NCBI Taxonomy" id="181874"/>
    <lineage>
        <taxon>Eukaryota</taxon>
        <taxon>Fungi</taxon>
        <taxon>Dikarya</taxon>
        <taxon>Basidiomycota</taxon>
        <taxon>Agaricomycotina</taxon>
        <taxon>Agaricomycetes</taxon>
        <taxon>Agaricomycetidae</taxon>
        <taxon>Agaricales</taxon>
        <taxon>Agaricineae</taxon>
        <taxon>Galeropsidaceae</taxon>
        <taxon>Panaeolus</taxon>
    </lineage>
</organism>
<comment type="caution">
    <text evidence="2">The sequence shown here is derived from an EMBL/GenBank/DDBJ whole genome shotgun (WGS) entry which is preliminary data.</text>
</comment>
<dbReference type="OrthoDB" id="121380at2759"/>
<dbReference type="GO" id="GO:0008199">
    <property type="term" value="F:ferric iron binding"/>
    <property type="evidence" value="ECO:0007669"/>
    <property type="project" value="InterPro"/>
</dbReference>
<dbReference type="InParanoid" id="A0A409YM92"/>
<dbReference type="Gene3D" id="2.60.130.10">
    <property type="entry name" value="Aromatic compound dioxygenase"/>
    <property type="match status" value="1"/>
</dbReference>
<accession>A0A409YM92</accession>
<dbReference type="GO" id="GO:0016702">
    <property type="term" value="F:oxidoreductase activity, acting on single donors with incorporation of molecular oxygen, incorporation of two atoms of oxygen"/>
    <property type="evidence" value="ECO:0007669"/>
    <property type="project" value="InterPro"/>
</dbReference>
<dbReference type="SUPFAM" id="SSF49482">
    <property type="entry name" value="Aromatic compound dioxygenase"/>
    <property type="match status" value="1"/>
</dbReference>
<dbReference type="Proteomes" id="UP000284842">
    <property type="component" value="Unassembled WGS sequence"/>
</dbReference>
<keyword evidence="3" id="KW-1185">Reference proteome</keyword>
<dbReference type="PANTHER" id="PTHR34315">
    <property type="match status" value="1"/>
</dbReference>
<protein>
    <recommendedName>
        <fullName evidence="4">Intradiol ring-cleavage dioxygenases domain-containing protein</fullName>
    </recommendedName>
</protein>
<gene>
    <name evidence="2" type="ORF">CVT24_010745</name>
</gene>
<evidence type="ECO:0000313" key="3">
    <source>
        <dbReference type="Proteomes" id="UP000284842"/>
    </source>
</evidence>
<sequence length="411" mass="45695">MMKTSVFVIALCAALGFAHKHPKTEQEIEVQRALQAAAYHCAPAVESFTAARKKAWAQSVLAGHPGNVNALDQDLFSEYKYQDIAAAAAPQNADDDEDVFMKCTPVSTTHIQNNTCVLAPEVTEGPYYHTEGHPIRQNIAELQDGLLLLLDIGVIDVETCQPLPNVLVDIWQANATGSYAGHPVPHPHLVNEKPATEGRRRGLLSAFPRTVHEETWLRGAWPTDRNGVAQFTTIYPGYYTGRATHIHTKVFPEWTPIAENNTFKAGRLAHTGQFFFDEELNMVVDKPPFYKYMNCSPSSLILTSDSFYLYLAVLASILRLSSSILMNPNADHRFSYSQMYPYVINPIKDTIGRTRNVQDSLNIFHDSFGPEGQYNPVFKTHLIGGVVSQGLIAYITMAVNASASYDNFWKG</sequence>
<reference evidence="2 3" key="1">
    <citation type="journal article" date="2018" name="Evol. Lett.">
        <title>Horizontal gene cluster transfer increased hallucinogenic mushroom diversity.</title>
        <authorList>
            <person name="Reynolds H.T."/>
            <person name="Vijayakumar V."/>
            <person name="Gluck-Thaler E."/>
            <person name="Korotkin H.B."/>
            <person name="Matheny P.B."/>
            <person name="Slot J.C."/>
        </authorList>
    </citation>
    <scope>NUCLEOTIDE SEQUENCE [LARGE SCALE GENOMIC DNA]</scope>
    <source>
        <strain evidence="2 3">2629</strain>
    </source>
</reference>
<feature type="chain" id="PRO_5019234868" description="Intradiol ring-cleavage dioxygenases domain-containing protein" evidence="1">
    <location>
        <begin position="19"/>
        <end position="411"/>
    </location>
</feature>
<evidence type="ECO:0000313" key="2">
    <source>
        <dbReference type="EMBL" id="PPR04197.1"/>
    </source>
</evidence>
<keyword evidence="1" id="KW-0732">Signal</keyword>
<evidence type="ECO:0000256" key="1">
    <source>
        <dbReference type="SAM" id="SignalP"/>
    </source>
</evidence>
<evidence type="ECO:0008006" key="4">
    <source>
        <dbReference type="Google" id="ProtNLM"/>
    </source>
</evidence>
<proteinExistence type="predicted"/>
<dbReference type="AlphaFoldDB" id="A0A409YM92"/>
<dbReference type="InterPro" id="IPR015889">
    <property type="entry name" value="Intradiol_dOase_core"/>
</dbReference>
<feature type="signal peptide" evidence="1">
    <location>
        <begin position="1"/>
        <end position="18"/>
    </location>
</feature>